<gene>
    <name evidence="2" type="ORF">OOU_Y34scaffold00692g28</name>
</gene>
<dbReference type="AlphaFoldDB" id="A0AA97NSX8"/>
<feature type="region of interest" description="Disordered" evidence="1">
    <location>
        <begin position="107"/>
        <end position="136"/>
    </location>
</feature>
<sequence length="136" mass="14947">MRRIARQKGILEQQRWVVLGASFEPSASPLVHTKPECPVIEPPVDPDLFRHGAHSTHHKQGRQTSYWLPPLSYMPNDQTCMSIHTHFVPGAQTRTIPASALVDNVSEPAADSTYSGRDVSMGASSSATMQENGRGR</sequence>
<organism evidence="2">
    <name type="scientific">Pyricularia oryzae (strain Y34)</name>
    <name type="common">Rice blast fungus</name>
    <name type="synonym">Magnaporthe oryzae</name>
    <dbReference type="NCBI Taxonomy" id="1143189"/>
    <lineage>
        <taxon>Eukaryota</taxon>
        <taxon>Fungi</taxon>
        <taxon>Dikarya</taxon>
        <taxon>Ascomycota</taxon>
        <taxon>Pezizomycotina</taxon>
        <taxon>Sordariomycetes</taxon>
        <taxon>Sordariomycetidae</taxon>
        <taxon>Magnaporthales</taxon>
        <taxon>Pyriculariaceae</taxon>
        <taxon>Pyricularia</taxon>
    </lineage>
</organism>
<protein>
    <submittedName>
        <fullName evidence="2">Uncharacterized protein</fullName>
    </submittedName>
</protein>
<name>A0AA97NSX8_PYRO3</name>
<evidence type="ECO:0000313" key="2">
    <source>
        <dbReference type="EMBL" id="ELQ35725.1"/>
    </source>
</evidence>
<feature type="compositionally biased region" description="Basic residues" evidence="1">
    <location>
        <begin position="51"/>
        <end position="61"/>
    </location>
</feature>
<feature type="compositionally biased region" description="Polar residues" evidence="1">
    <location>
        <begin position="122"/>
        <end position="136"/>
    </location>
</feature>
<reference evidence="2" key="1">
    <citation type="journal article" date="2012" name="PLoS Genet.">
        <title>Comparative analysis of the genomes of two field isolates of the rice blast fungus Magnaporthe oryzae.</title>
        <authorList>
            <person name="Xue M."/>
            <person name="Yang J."/>
            <person name="Li Z."/>
            <person name="Hu S."/>
            <person name="Yao N."/>
            <person name="Dean R.A."/>
            <person name="Zhao W."/>
            <person name="Shen M."/>
            <person name="Zhang H."/>
            <person name="Li C."/>
            <person name="Liu L."/>
            <person name="Cao L."/>
            <person name="Xu X."/>
            <person name="Xing Y."/>
            <person name="Hsiang T."/>
            <person name="Zhang Z."/>
            <person name="Xu J.R."/>
            <person name="Peng Y.L."/>
        </authorList>
    </citation>
    <scope>NUCLEOTIDE SEQUENCE</scope>
    <source>
        <strain evidence="2">Y34</strain>
    </source>
</reference>
<proteinExistence type="predicted"/>
<accession>A0AA97NSX8</accession>
<dbReference type="EMBL" id="JH793314">
    <property type="protein sequence ID" value="ELQ35725.1"/>
    <property type="molecule type" value="Genomic_DNA"/>
</dbReference>
<feature type="region of interest" description="Disordered" evidence="1">
    <location>
        <begin position="43"/>
        <end position="63"/>
    </location>
</feature>
<dbReference type="Proteomes" id="UP000011086">
    <property type="component" value="Unassembled WGS sequence"/>
</dbReference>
<evidence type="ECO:0000256" key="1">
    <source>
        <dbReference type="SAM" id="MobiDB-lite"/>
    </source>
</evidence>